<keyword evidence="1" id="KW-0732">Signal</keyword>
<organism evidence="2 3">
    <name type="scientific">Thioalkalivibrio nitratireducens (strain DSM 14787 / UNIQEM 213 / ALEN2)</name>
    <dbReference type="NCBI Taxonomy" id="1255043"/>
    <lineage>
        <taxon>Bacteria</taxon>
        <taxon>Pseudomonadati</taxon>
        <taxon>Pseudomonadota</taxon>
        <taxon>Gammaproteobacteria</taxon>
        <taxon>Chromatiales</taxon>
        <taxon>Ectothiorhodospiraceae</taxon>
        <taxon>Thioalkalivibrio</taxon>
    </lineage>
</organism>
<dbReference type="KEGG" id="tni:TVNIR_3214"/>
<dbReference type="RefSeq" id="WP_015259958.1">
    <property type="nucleotide sequence ID" value="NC_019902.2"/>
</dbReference>
<evidence type="ECO:0008006" key="4">
    <source>
        <dbReference type="Google" id="ProtNLM"/>
    </source>
</evidence>
<evidence type="ECO:0000256" key="1">
    <source>
        <dbReference type="SAM" id="SignalP"/>
    </source>
</evidence>
<reference evidence="2" key="1">
    <citation type="submission" date="2015-12" db="EMBL/GenBank/DDBJ databases">
        <authorList>
            <person name="Tikhonova T.V."/>
            <person name="Pavlov A.R."/>
            <person name="Beletsky A.V."/>
            <person name="Mardanov A.V."/>
            <person name="Sorokin D.Y."/>
            <person name="Ravin N.V."/>
            <person name="Popov V.O."/>
        </authorList>
    </citation>
    <scope>NUCLEOTIDE SEQUENCE</scope>
    <source>
        <strain evidence="2">DSM 14787</strain>
    </source>
</reference>
<proteinExistence type="predicted"/>
<dbReference type="OrthoDB" id="5959722at2"/>
<feature type="signal peptide" evidence="1">
    <location>
        <begin position="1"/>
        <end position="21"/>
    </location>
</feature>
<name>L0E2H7_THIND</name>
<sequence length="98" mass="10882">MKPHAWILLLLLSLAAVPGCAMNETRELPEPRAGVVADMAEFEAFLALVPTPDEFQEVYPDVVLILPGDIATREYRTDNSRYFADLDEEGRITGGSFQ</sequence>
<keyword evidence="3" id="KW-1185">Reference proteome</keyword>
<evidence type="ECO:0000313" key="2">
    <source>
        <dbReference type="EMBL" id="AGA34851.1"/>
    </source>
</evidence>
<gene>
    <name evidence="2" type="ordered locus">TVNIR_3214</name>
</gene>
<dbReference type="STRING" id="1255043.TVNIR_3214"/>
<feature type="chain" id="PRO_5003940589" description="Lipoprotein" evidence="1">
    <location>
        <begin position="22"/>
        <end position="98"/>
    </location>
</feature>
<evidence type="ECO:0000313" key="3">
    <source>
        <dbReference type="Proteomes" id="UP000010809"/>
    </source>
</evidence>
<dbReference type="HOGENOM" id="CLU_2355263_0_0_6"/>
<dbReference type="EMBL" id="CP003989">
    <property type="protein sequence ID" value="AGA34851.1"/>
    <property type="molecule type" value="Genomic_DNA"/>
</dbReference>
<dbReference type="AlphaFoldDB" id="L0E2H7"/>
<dbReference type="Proteomes" id="UP000010809">
    <property type="component" value="Chromosome"/>
</dbReference>
<protein>
    <recommendedName>
        <fullName evidence="4">Lipoprotein</fullName>
    </recommendedName>
</protein>
<accession>L0E2H7</accession>
<dbReference type="PATRIC" id="fig|1255043.3.peg.3243"/>